<reference evidence="1 2" key="1">
    <citation type="submission" date="2021-06" db="EMBL/GenBank/DDBJ databases">
        <title>Caerostris extrusa draft genome.</title>
        <authorList>
            <person name="Kono N."/>
            <person name="Arakawa K."/>
        </authorList>
    </citation>
    <scope>NUCLEOTIDE SEQUENCE [LARGE SCALE GENOMIC DNA]</scope>
</reference>
<feature type="non-terminal residue" evidence="1">
    <location>
        <position position="20"/>
    </location>
</feature>
<protein>
    <submittedName>
        <fullName evidence="1">Uncharacterized protein</fullName>
    </submittedName>
</protein>
<organism evidence="1 2">
    <name type="scientific">Caerostris extrusa</name>
    <name type="common">Bark spider</name>
    <name type="synonym">Caerostris bankana</name>
    <dbReference type="NCBI Taxonomy" id="172846"/>
    <lineage>
        <taxon>Eukaryota</taxon>
        <taxon>Metazoa</taxon>
        <taxon>Ecdysozoa</taxon>
        <taxon>Arthropoda</taxon>
        <taxon>Chelicerata</taxon>
        <taxon>Arachnida</taxon>
        <taxon>Araneae</taxon>
        <taxon>Araneomorphae</taxon>
        <taxon>Entelegynae</taxon>
        <taxon>Araneoidea</taxon>
        <taxon>Araneidae</taxon>
        <taxon>Caerostris</taxon>
    </lineage>
</organism>
<gene>
    <name evidence="1" type="ORF">CEXT_408721</name>
</gene>
<keyword evidence="2" id="KW-1185">Reference proteome</keyword>
<dbReference type="AlphaFoldDB" id="A0AAV4W684"/>
<evidence type="ECO:0000313" key="1">
    <source>
        <dbReference type="EMBL" id="GIY77758.1"/>
    </source>
</evidence>
<comment type="caution">
    <text evidence="1">The sequence shown here is derived from an EMBL/GenBank/DDBJ whole genome shotgun (WGS) entry which is preliminary data.</text>
</comment>
<proteinExistence type="predicted"/>
<name>A0AAV4W684_CAEEX</name>
<evidence type="ECO:0000313" key="2">
    <source>
        <dbReference type="Proteomes" id="UP001054945"/>
    </source>
</evidence>
<sequence>MPVLPAYTVVADMAAVMVLT</sequence>
<accession>A0AAV4W684</accession>
<dbReference type="EMBL" id="BPLR01015675">
    <property type="protein sequence ID" value="GIY77758.1"/>
    <property type="molecule type" value="Genomic_DNA"/>
</dbReference>
<dbReference type="Proteomes" id="UP001054945">
    <property type="component" value="Unassembled WGS sequence"/>
</dbReference>